<protein>
    <submittedName>
        <fullName evidence="2">Uncharacterized protein</fullName>
    </submittedName>
</protein>
<name>I3V0Y7_PSEPU</name>
<gene>
    <name evidence="2" type="ORF">YSA_08581</name>
</gene>
<keyword evidence="1" id="KW-1133">Transmembrane helix</keyword>
<evidence type="ECO:0000313" key="3">
    <source>
        <dbReference type="Proteomes" id="UP000005268"/>
    </source>
</evidence>
<dbReference type="KEGG" id="ppi:YSA_08581"/>
<evidence type="ECO:0000313" key="2">
    <source>
        <dbReference type="EMBL" id="AFK71408.1"/>
    </source>
</evidence>
<accession>I3V0Y7</accession>
<keyword evidence="1" id="KW-0472">Membrane</keyword>
<dbReference type="Proteomes" id="UP000005268">
    <property type="component" value="Chromosome"/>
</dbReference>
<evidence type="ECO:0000256" key="1">
    <source>
        <dbReference type="SAM" id="Phobius"/>
    </source>
</evidence>
<keyword evidence="1" id="KW-0812">Transmembrane</keyword>
<dbReference type="EMBL" id="CP003588">
    <property type="protein sequence ID" value="AFK71408.1"/>
    <property type="molecule type" value="Genomic_DNA"/>
</dbReference>
<reference evidence="2 3" key="1">
    <citation type="journal article" date="2012" name="J. Bacteriol.">
        <title>Complete Genome Sequence of the Naphthalene-Degrading Pseudomonas putida Strain ND6.</title>
        <authorList>
            <person name="Li S."/>
            <person name="Zhao H."/>
            <person name="Li Y."/>
            <person name="Niu S."/>
            <person name="Cai B."/>
        </authorList>
    </citation>
    <scope>NUCLEOTIDE SEQUENCE [LARGE SCALE GENOMIC DNA]</scope>
    <source>
        <strain evidence="2 3">ND6</strain>
    </source>
</reference>
<dbReference type="AlphaFoldDB" id="I3V0Y7"/>
<dbReference type="HOGENOM" id="CLU_3010924_0_0_6"/>
<feature type="transmembrane region" description="Helical" evidence="1">
    <location>
        <begin position="20"/>
        <end position="47"/>
    </location>
</feature>
<organism evidence="2 3">
    <name type="scientific">Pseudomonas putida ND6</name>
    <dbReference type="NCBI Taxonomy" id="231023"/>
    <lineage>
        <taxon>Bacteria</taxon>
        <taxon>Pseudomonadati</taxon>
        <taxon>Pseudomonadota</taxon>
        <taxon>Gammaproteobacteria</taxon>
        <taxon>Pseudomonadales</taxon>
        <taxon>Pseudomonadaceae</taxon>
        <taxon>Pseudomonas</taxon>
    </lineage>
</organism>
<proteinExistence type="predicted"/>
<sequence>MAMRANQLVSTHGKYLLALPRLACVSVLAATVGVFFNLMVLIAEVLLKTQGCIHNE</sequence>